<dbReference type="Proteomes" id="UP000006692">
    <property type="component" value="Chromosome"/>
</dbReference>
<reference key="2">
    <citation type="submission" date="2011-03" db="EMBL/GenBank/DDBJ databases">
        <title>Complete Genome Sequence of a beneficial plant roots-associated bacterium Pseudomonas brassicacearum.</title>
        <authorList>
            <person name="Ortet P."/>
            <person name="Barakat M."/>
            <person name="Lalaouna D."/>
            <person name="Fochesato S."/>
            <person name="Barbe V."/>
            <person name="Santaella C."/>
            <person name="Heulin T."/>
            <person name="Achouak W."/>
        </authorList>
    </citation>
    <scope>NUCLEOTIDE SEQUENCE</scope>
    <source>
        <strain>NFM421</strain>
    </source>
</reference>
<dbReference type="KEGG" id="pba:PSEBR_cmegm120"/>
<dbReference type="InterPro" id="IPR041129">
    <property type="entry name" value="CdiI_2"/>
</dbReference>
<dbReference type="CDD" id="cd20687">
    <property type="entry name" value="CdiI_Ykris-like"/>
    <property type="match status" value="1"/>
</dbReference>
<dbReference type="RefSeq" id="WP_013694294.1">
    <property type="nucleotide sequence ID" value="NC_015379.1"/>
</dbReference>
<organism evidence="2 3">
    <name type="scientific">Pseudomonas brassicacearum (strain NFM421)</name>
    <dbReference type="NCBI Taxonomy" id="994484"/>
    <lineage>
        <taxon>Bacteria</taxon>
        <taxon>Pseudomonadati</taxon>
        <taxon>Pseudomonadota</taxon>
        <taxon>Gammaproteobacteria</taxon>
        <taxon>Pseudomonadales</taxon>
        <taxon>Pseudomonadaceae</taxon>
        <taxon>Pseudomonas</taxon>
    </lineage>
</organism>
<evidence type="ECO:0000313" key="3">
    <source>
        <dbReference type="Proteomes" id="UP000006692"/>
    </source>
</evidence>
<sequence length="103" mass="12179">MNTEFPELHDFFGAYFHQDWSAEHESAEQVLEAFLAESDVEILKAVQQELSILLGKKKNELELKEYLLKELSCYYSYWNTWEAGEVWLRHIASRLNFTIDSLC</sequence>
<protein>
    <recommendedName>
        <fullName evidence="1">CdiI immunity protein domain-containing protein</fullName>
    </recommendedName>
</protein>
<accession>F2KLN9</accession>
<dbReference type="AlphaFoldDB" id="F2KLN9"/>
<dbReference type="Pfam" id="PF18593">
    <property type="entry name" value="CdiI_2"/>
    <property type="match status" value="1"/>
</dbReference>
<dbReference type="EMBL" id="CP002585">
    <property type="protein sequence ID" value="AEA71432.1"/>
    <property type="molecule type" value="Genomic_DNA"/>
</dbReference>
<dbReference type="HOGENOM" id="CLU_172513_0_0_6"/>
<reference evidence="2 3" key="1">
    <citation type="journal article" date="2011" name="J. Bacteriol.">
        <title>Complete genome sequence of a beneficial plant root-associated bacterium, Pseudomonas brassicacearum.</title>
        <authorList>
            <person name="Ortet P."/>
            <person name="Barakat M."/>
            <person name="Lalaouna D."/>
            <person name="Fochesato S."/>
            <person name="Barbe V."/>
            <person name="Vacherie B."/>
            <person name="Santaella C."/>
            <person name="Heulin T."/>
            <person name="Achouak W."/>
        </authorList>
    </citation>
    <scope>NUCLEOTIDE SEQUENCE [LARGE SCALE GENOMIC DNA]</scope>
    <source>
        <strain evidence="2 3">NFM421</strain>
    </source>
</reference>
<gene>
    <name evidence="2" type="ORF">PSEBR_cmegm120</name>
</gene>
<dbReference type="STRING" id="994484.PSEBR_cmegm120"/>
<proteinExistence type="predicted"/>
<dbReference type="GeneID" id="57261916"/>
<feature type="domain" description="CdiI immunity protein" evidence="1">
    <location>
        <begin position="4"/>
        <end position="95"/>
    </location>
</feature>
<name>F2KLN9_PSEBN</name>
<evidence type="ECO:0000259" key="1">
    <source>
        <dbReference type="Pfam" id="PF18593"/>
    </source>
</evidence>
<evidence type="ECO:0000313" key="2">
    <source>
        <dbReference type="EMBL" id="AEA71432.1"/>
    </source>
</evidence>